<dbReference type="Gene3D" id="1.10.287.1490">
    <property type="match status" value="1"/>
</dbReference>
<evidence type="ECO:0000313" key="3">
    <source>
        <dbReference type="Proteomes" id="UP000199437"/>
    </source>
</evidence>
<feature type="coiled-coil region" evidence="1">
    <location>
        <begin position="104"/>
        <end position="159"/>
    </location>
</feature>
<dbReference type="AlphaFoldDB" id="A0A1I0MT90"/>
<dbReference type="GeneID" id="99985425"/>
<sequence>MKTIKTKRLSAQIIAVALTAGLVVGCDNKQEQIDKQSNTIDMMQQELAQKDSTYNSLIGLLNQAESQVAEIARRENLAVNASNESGKAGNSKLVNELAMIDSLVAESNQSIQKLKTQLRKSQVNVQAFEDRLDKLSTVLREQEGTITDLKAQIRQKDNQLQVFATRYDSIKIENVDQKRLITEQADEIDVLTEVKNDFNKVHYAVGPYKELKEKGLVDKEGGFLWIGRTIDLQASAQEESFVETDIREFDELKIEGKRNRVKLVTDHPEGSYEMVADEIEEDIVILKVKDPKKFWEMSNYLVVSTK</sequence>
<organism evidence="2 3">
    <name type="scientific">Roseivirga pacifica</name>
    <dbReference type="NCBI Taxonomy" id="1267423"/>
    <lineage>
        <taxon>Bacteria</taxon>
        <taxon>Pseudomonadati</taxon>
        <taxon>Bacteroidota</taxon>
        <taxon>Cytophagia</taxon>
        <taxon>Cytophagales</taxon>
        <taxon>Roseivirgaceae</taxon>
        <taxon>Roseivirga</taxon>
    </lineage>
</organism>
<evidence type="ECO:0008006" key="4">
    <source>
        <dbReference type="Google" id="ProtNLM"/>
    </source>
</evidence>
<dbReference type="OrthoDB" id="597123at2"/>
<keyword evidence="1" id="KW-0175">Coiled coil</keyword>
<dbReference type="STRING" id="1267423.SAMN05216290_0683"/>
<keyword evidence="3" id="KW-1185">Reference proteome</keyword>
<dbReference type="RefSeq" id="WP_090256975.1">
    <property type="nucleotide sequence ID" value="NZ_FOIR01000001.1"/>
</dbReference>
<accession>A0A1I0MT90</accession>
<dbReference type="Proteomes" id="UP000199437">
    <property type="component" value="Unassembled WGS sequence"/>
</dbReference>
<evidence type="ECO:0000313" key="2">
    <source>
        <dbReference type="EMBL" id="SEV91917.1"/>
    </source>
</evidence>
<dbReference type="PROSITE" id="PS51257">
    <property type="entry name" value="PROKAR_LIPOPROTEIN"/>
    <property type="match status" value="1"/>
</dbReference>
<dbReference type="EMBL" id="FOIR01000001">
    <property type="protein sequence ID" value="SEV91917.1"/>
    <property type="molecule type" value="Genomic_DNA"/>
</dbReference>
<name>A0A1I0MT90_9BACT</name>
<gene>
    <name evidence="2" type="ORF">SAMN05216290_0683</name>
</gene>
<protein>
    <recommendedName>
        <fullName evidence="4">Lipoprotein</fullName>
    </recommendedName>
</protein>
<reference evidence="3" key="1">
    <citation type="submission" date="2016-10" db="EMBL/GenBank/DDBJ databases">
        <authorList>
            <person name="Varghese N."/>
            <person name="Submissions S."/>
        </authorList>
    </citation>
    <scope>NUCLEOTIDE SEQUENCE [LARGE SCALE GENOMIC DNA]</scope>
    <source>
        <strain evidence="3">CGMCC 1.12402</strain>
    </source>
</reference>
<proteinExistence type="predicted"/>
<evidence type="ECO:0000256" key="1">
    <source>
        <dbReference type="SAM" id="Coils"/>
    </source>
</evidence>